<dbReference type="AlphaFoldDB" id="A0A250F6T8"/>
<evidence type="ECO:0000313" key="2">
    <source>
        <dbReference type="Proteomes" id="UP000217334"/>
    </source>
</evidence>
<sequence length="79" mass="9216">MNTLVLNKNINFEEYQQIVDYFATIGIEVTNPYKYPLLITDEDREAIALAREDVKNGNWIDGEELFEIIRKKYASKMVG</sequence>
<organism evidence="1 2">
    <name type="scientific">Capnocytophaga sputigena</name>
    <dbReference type="NCBI Taxonomy" id="1019"/>
    <lineage>
        <taxon>Bacteria</taxon>
        <taxon>Pseudomonadati</taxon>
        <taxon>Bacteroidota</taxon>
        <taxon>Flavobacteriia</taxon>
        <taxon>Flavobacteriales</taxon>
        <taxon>Flavobacteriaceae</taxon>
        <taxon>Capnocytophaga</taxon>
    </lineage>
</organism>
<accession>A0A250F6T8</accession>
<dbReference type="EMBL" id="CP022383">
    <property type="protein sequence ID" value="ATA79697.1"/>
    <property type="molecule type" value="Genomic_DNA"/>
</dbReference>
<evidence type="ECO:0000313" key="1">
    <source>
        <dbReference type="EMBL" id="ATA79697.1"/>
    </source>
</evidence>
<dbReference type="Proteomes" id="UP000217334">
    <property type="component" value="Chromosome"/>
</dbReference>
<dbReference type="RefSeq" id="WP_095901573.1">
    <property type="nucleotide sequence ID" value="NZ_CAUOVR010000078.1"/>
</dbReference>
<name>A0A250F6T8_CAPSP</name>
<gene>
    <name evidence="1" type="ORF">CGC59_08420</name>
</gene>
<reference evidence="2" key="1">
    <citation type="submission" date="2017-06" db="EMBL/GenBank/DDBJ databases">
        <title>Capnocytophaga spp. assemblies.</title>
        <authorList>
            <person name="Gulvik C.A."/>
        </authorList>
    </citation>
    <scope>NUCLEOTIDE SEQUENCE [LARGE SCALE GENOMIC DNA]</scope>
    <source>
        <strain evidence="2">H4486</strain>
    </source>
</reference>
<proteinExistence type="predicted"/>
<protein>
    <submittedName>
        <fullName evidence="1">Uncharacterized protein</fullName>
    </submittedName>
</protein>